<dbReference type="Pfam" id="PF07879">
    <property type="entry name" value="PHB_acc_N"/>
    <property type="match status" value="1"/>
</dbReference>
<evidence type="ECO:0000259" key="1">
    <source>
        <dbReference type="Pfam" id="PF05233"/>
    </source>
</evidence>
<dbReference type="RefSeq" id="WP_109838874.1">
    <property type="nucleotide sequence ID" value="NZ_QGKM01000056.1"/>
</dbReference>
<dbReference type="InterPro" id="IPR012909">
    <property type="entry name" value="PHA_DNA-bd_N"/>
</dbReference>
<evidence type="ECO:0000313" key="4">
    <source>
        <dbReference type="Proteomes" id="UP000245539"/>
    </source>
</evidence>
<sequence length="152" mass="18278">MDQKTRLIKKYPNRRLYDTEGSRYIKLVDIKTMIEDGLEIRVIDSQSEQDITRSILLQIILEQESNNEPLFTTDSLENFIRYYGENSREGFNDYMQKSLQFFHQQQQTMQQQMKEMMTSNPMDFWKQSTAKNLAMWKQVQDSFFKSNKSDDK</sequence>
<dbReference type="EMBL" id="QGKM01000056">
    <property type="protein sequence ID" value="PWQ94345.1"/>
    <property type="molecule type" value="Genomic_DNA"/>
</dbReference>
<feature type="domain" description="PHA accumulation regulator DNA-binding N-terminal" evidence="2">
    <location>
        <begin position="7"/>
        <end position="66"/>
    </location>
</feature>
<accession>A0A317C6R6</accession>
<dbReference type="Pfam" id="PF05233">
    <property type="entry name" value="PHB_acc"/>
    <property type="match status" value="1"/>
</dbReference>
<evidence type="ECO:0000259" key="2">
    <source>
        <dbReference type="Pfam" id="PF07879"/>
    </source>
</evidence>
<dbReference type="AlphaFoldDB" id="A0A317C6R6"/>
<comment type="caution">
    <text evidence="3">The sequence shown here is derived from an EMBL/GenBank/DDBJ whole genome shotgun (WGS) entry which is preliminary data.</text>
</comment>
<proteinExistence type="predicted"/>
<organism evidence="3 4">
    <name type="scientific">Leucothrix pacifica</name>
    <dbReference type="NCBI Taxonomy" id="1247513"/>
    <lineage>
        <taxon>Bacteria</taxon>
        <taxon>Pseudomonadati</taxon>
        <taxon>Pseudomonadota</taxon>
        <taxon>Gammaproteobacteria</taxon>
        <taxon>Thiotrichales</taxon>
        <taxon>Thiotrichaceae</taxon>
        <taxon>Leucothrix</taxon>
    </lineage>
</organism>
<dbReference type="NCBIfam" id="TIGR01848">
    <property type="entry name" value="PHA_reg_PhaR"/>
    <property type="match status" value="1"/>
</dbReference>
<evidence type="ECO:0000313" key="3">
    <source>
        <dbReference type="EMBL" id="PWQ94345.1"/>
    </source>
</evidence>
<feature type="domain" description="PHB accumulation regulatory" evidence="1">
    <location>
        <begin position="71"/>
        <end position="110"/>
    </location>
</feature>
<protein>
    <submittedName>
        <fullName evidence="3">Polyhydroxyalkanoate synthesis repressor PhaR</fullName>
    </submittedName>
</protein>
<reference evidence="3 4" key="1">
    <citation type="submission" date="2018-05" db="EMBL/GenBank/DDBJ databases">
        <title>Leucothrix arctica sp. nov., isolated from Arctic seawater.</title>
        <authorList>
            <person name="Choi A."/>
            <person name="Baek K."/>
        </authorList>
    </citation>
    <scope>NUCLEOTIDE SEQUENCE [LARGE SCALE GENOMIC DNA]</scope>
    <source>
        <strain evidence="3 4">JCM 18388</strain>
    </source>
</reference>
<dbReference type="GO" id="GO:0006355">
    <property type="term" value="P:regulation of DNA-templated transcription"/>
    <property type="evidence" value="ECO:0007669"/>
    <property type="project" value="InterPro"/>
</dbReference>
<name>A0A317C6R6_9GAMM</name>
<gene>
    <name evidence="3" type="primary">phaR</name>
    <name evidence="3" type="ORF">DKW60_17060</name>
</gene>
<dbReference type="InterPro" id="IPR007897">
    <property type="entry name" value="PHB_accumulat"/>
</dbReference>
<keyword evidence="4" id="KW-1185">Reference proteome</keyword>
<dbReference type="OrthoDB" id="9795345at2"/>
<dbReference type="Proteomes" id="UP000245539">
    <property type="component" value="Unassembled WGS sequence"/>
</dbReference>
<dbReference type="InterPro" id="IPR010134">
    <property type="entry name" value="PHA_reg_PhaR"/>
</dbReference>